<name>A0A9D4JVS6_DREPO</name>
<reference evidence="1" key="2">
    <citation type="submission" date="2020-11" db="EMBL/GenBank/DDBJ databases">
        <authorList>
            <person name="McCartney M.A."/>
            <person name="Auch B."/>
            <person name="Kono T."/>
            <person name="Mallez S."/>
            <person name="Becker A."/>
            <person name="Gohl D.M."/>
            <person name="Silverstein K.A.T."/>
            <person name="Koren S."/>
            <person name="Bechman K.B."/>
            <person name="Herman A."/>
            <person name="Abrahante J.E."/>
            <person name="Garbe J."/>
        </authorList>
    </citation>
    <scope>NUCLEOTIDE SEQUENCE</scope>
    <source>
        <strain evidence="1">Duluth1</strain>
        <tissue evidence="1">Whole animal</tissue>
    </source>
</reference>
<sequence length="277" mass="31565">MVRDRLISENELIQENIIGFLINSEWWFKRGSQCLLSLRLFVQNAPNVDFLSACTTNMETGNRELRRNEYTHARCLSMEVTVGIMFLQTSVVSLLKVAEEVNEQLKTLMGDFALKFLSIRVGMLFLVKAEKTADLEMRRKLISESKGCLESGLQHDALAATMYLLTYHYQSRNYSAIQKFLKDLFGRRVAIPYKGNPDLFICGKRSLLSPDMDETVTIEDMANENDIAFDAMFSCSDAMFSCSYISRYMSLGVSSSHVHHFNFITRHLVGCSHCVGQ</sequence>
<dbReference type="EMBL" id="JAIWYP010000005">
    <property type="protein sequence ID" value="KAH3822243.1"/>
    <property type="molecule type" value="Genomic_DNA"/>
</dbReference>
<comment type="caution">
    <text evidence="1">The sequence shown here is derived from an EMBL/GenBank/DDBJ whole genome shotgun (WGS) entry which is preliminary data.</text>
</comment>
<evidence type="ECO:0000313" key="1">
    <source>
        <dbReference type="EMBL" id="KAH3822243.1"/>
    </source>
</evidence>
<dbReference type="AlphaFoldDB" id="A0A9D4JVS6"/>
<organism evidence="1 2">
    <name type="scientific">Dreissena polymorpha</name>
    <name type="common">Zebra mussel</name>
    <name type="synonym">Mytilus polymorpha</name>
    <dbReference type="NCBI Taxonomy" id="45954"/>
    <lineage>
        <taxon>Eukaryota</taxon>
        <taxon>Metazoa</taxon>
        <taxon>Spiralia</taxon>
        <taxon>Lophotrochozoa</taxon>
        <taxon>Mollusca</taxon>
        <taxon>Bivalvia</taxon>
        <taxon>Autobranchia</taxon>
        <taxon>Heteroconchia</taxon>
        <taxon>Euheterodonta</taxon>
        <taxon>Imparidentia</taxon>
        <taxon>Neoheterodontei</taxon>
        <taxon>Myida</taxon>
        <taxon>Dreissenoidea</taxon>
        <taxon>Dreissenidae</taxon>
        <taxon>Dreissena</taxon>
    </lineage>
</organism>
<gene>
    <name evidence="1" type="ORF">DPMN_124017</name>
</gene>
<protein>
    <submittedName>
        <fullName evidence="1">Uncharacterized protein</fullName>
    </submittedName>
</protein>
<evidence type="ECO:0000313" key="2">
    <source>
        <dbReference type="Proteomes" id="UP000828390"/>
    </source>
</evidence>
<keyword evidence="2" id="KW-1185">Reference proteome</keyword>
<accession>A0A9D4JVS6</accession>
<reference evidence="1" key="1">
    <citation type="journal article" date="2019" name="bioRxiv">
        <title>The Genome of the Zebra Mussel, Dreissena polymorpha: A Resource for Invasive Species Research.</title>
        <authorList>
            <person name="McCartney M.A."/>
            <person name="Auch B."/>
            <person name="Kono T."/>
            <person name="Mallez S."/>
            <person name="Zhang Y."/>
            <person name="Obille A."/>
            <person name="Becker A."/>
            <person name="Abrahante J.E."/>
            <person name="Garbe J."/>
            <person name="Badalamenti J.P."/>
            <person name="Herman A."/>
            <person name="Mangelson H."/>
            <person name="Liachko I."/>
            <person name="Sullivan S."/>
            <person name="Sone E.D."/>
            <person name="Koren S."/>
            <person name="Silverstein K.A.T."/>
            <person name="Beckman K.B."/>
            <person name="Gohl D.M."/>
        </authorList>
    </citation>
    <scope>NUCLEOTIDE SEQUENCE</scope>
    <source>
        <strain evidence="1">Duluth1</strain>
        <tissue evidence="1">Whole animal</tissue>
    </source>
</reference>
<dbReference type="Proteomes" id="UP000828390">
    <property type="component" value="Unassembled WGS sequence"/>
</dbReference>
<proteinExistence type="predicted"/>